<dbReference type="InterPro" id="IPR010086">
    <property type="entry name" value="Flavodoxin_lc"/>
</dbReference>
<dbReference type="InterPro" id="IPR001226">
    <property type="entry name" value="Flavodoxin_CS"/>
</dbReference>
<dbReference type="SUPFAM" id="SSF52218">
    <property type="entry name" value="Flavoproteins"/>
    <property type="match status" value="1"/>
</dbReference>
<keyword evidence="6" id="KW-0249">Electron transport</keyword>
<evidence type="ECO:0000256" key="4">
    <source>
        <dbReference type="ARBA" id="ARBA00022630"/>
    </source>
</evidence>
<dbReference type="NCBIfam" id="NF006738">
    <property type="entry name" value="PRK09267.1-4"/>
    <property type="match status" value="1"/>
</dbReference>
<dbReference type="Gene3D" id="3.40.50.360">
    <property type="match status" value="1"/>
</dbReference>
<accession>A0A7S0BYR3</accession>
<evidence type="ECO:0000256" key="5">
    <source>
        <dbReference type="ARBA" id="ARBA00022643"/>
    </source>
</evidence>
<dbReference type="AlphaFoldDB" id="A0A7S0BYR3"/>
<keyword evidence="4" id="KW-0285">Flavoprotein</keyword>
<comment type="cofactor">
    <cofactor evidence="1">
        <name>FMN</name>
        <dbReference type="ChEBI" id="CHEBI:58210"/>
    </cofactor>
</comment>
<dbReference type="PANTHER" id="PTHR42809:SF1">
    <property type="entry name" value="FLAVODOXIN 1"/>
    <property type="match status" value="1"/>
</dbReference>
<dbReference type="Pfam" id="PF00258">
    <property type="entry name" value="Flavodoxin_1"/>
    <property type="match status" value="1"/>
</dbReference>
<evidence type="ECO:0000256" key="6">
    <source>
        <dbReference type="ARBA" id="ARBA00022982"/>
    </source>
</evidence>
<dbReference type="PROSITE" id="PS50902">
    <property type="entry name" value="FLAVODOXIN_LIKE"/>
    <property type="match status" value="1"/>
</dbReference>
<dbReference type="InterPro" id="IPR029039">
    <property type="entry name" value="Flavoprotein-like_sf"/>
</dbReference>
<dbReference type="PROSITE" id="PS00201">
    <property type="entry name" value="FLAVODOXIN"/>
    <property type="match status" value="1"/>
</dbReference>
<dbReference type="NCBIfam" id="TIGR01752">
    <property type="entry name" value="flav_long"/>
    <property type="match status" value="1"/>
</dbReference>
<protein>
    <recommendedName>
        <fullName evidence="7">Flavodoxin-like domain-containing protein</fullName>
    </recommendedName>
</protein>
<proteinExistence type="inferred from homology"/>
<comment type="similarity">
    <text evidence="2">Belongs to the flavodoxin family.</text>
</comment>
<dbReference type="InterPro" id="IPR008254">
    <property type="entry name" value="Flavodoxin/NO_synth"/>
</dbReference>
<keyword evidence="5" id="KW-0288">FMN</keyword>
<dbReference type="GO" id="GO:0010181">
    <property type="term" value="F:FMN binding"/>
    <property type="evidence" value="ECO:0007669"/>
    <property type="project" value="InterPro"/>
</dbReference>
<dbReference type="GO" id="GO:0009055">
    <property type="term" value="F:electron transfer activity"/>
    <property type="evidence" value="ECO:0007669"/>
    <property type="project" value="InterPro"/>
</dbReference>
<keyword evidence="3" id="KW-0813">Transport</keyword>
<organism evidence="8">
    <name type="scientific">Proboscia inermis</name>
    <dbReference type="NCBI Taxonomy" id="420281"/>
    <lineage>
        <taxon>Eukaryota</taxon>
        <taxon>Sar</taxon>
        <taxon>Stramenopiles</taxon>
        <taxon>Ochrophyta</taxon>
        <taxon>Bacillariophyta</taxon>
        <taxon>Coscinodiscophyceae</taxon>
        <taxon>Rhizosoleniophycidae</taxon>
        <taxon>Rhizosoleniales</taxon>
        <taxon>Rhizosoleniaceae</taxon>
        <taxon>Proboscia</taxon>
    </lineage>
</organism>
<name>A0A7S0BYR3_9STRA</name>
<evidence type="ECO:0000256" key="3">
    <source>
        <dbReference type="ARBA" id="ARBA00022448"/>
    </source>
</evidence>
<evidence type="ECO:0000256" key="2">
    <source>
        <dbReference type="ARBA" id="ARBA00005267"/>
    </source>
</evidence>
<gene>
    <name evidence="8" type="ORF">PINE0816_LOCUS2660</name>
</gene>
<feature type="domain" description="Flavodoxin-like" evidence="7">
    <location>
        <begin position="40"/>
        <end position="202"/>
    </location>
</feature>
<dbReference type="PANTHER" id="PTHR42809">
    <property type="entry name" value="FLAVODOXIN 2"/>
    <property type="match status" value="1"/>
</dbReference>
<evidence type="ECO:0000256" key="1">
    <source>
        <dbReference type="ARBA" id="ARBA00001917"/>
    </source>
</evidence>
<evidence type="ECO:0000313" key="8">
    <source>
        <dbReference type="EMBL" id="CAD8406543.1"/>
    </source>
</evidence>
<dbReference type="InterPro" id="IPR050619">
    <property type="entry name" value="Flavodoxin"/>
</dbReference>
<sequence length="207" mass="22419">MKSVIFTSALVSSSILSSDGFSFVARKSASLRSASQLDATSIIFGTIGGNTELIAGYISEATGISPILIDDASDSDFTGSDSLIVGCPTWNTGADEQRSMTGWDEWLYDNMNSIDLKGKKVAFFGVGDQMSYMDNYCDAVGELYDRFTEKGCTAFGMTSTDGYSHSESKSEIDGKFVGLVCDQDNQDDMSEDRAKAWVEQLKAEGFF</sequence>
<evidence type="ECO:0000259" key="7">
    <source>
        <dbReference type="PROSITE" id="PS50902"/>
    </source>
</evidence>
<dbReference type="EMBL" id="HBEL01005548">
    <property type="protein sequence ID" value="CAD8406543.1"/>
    <property type="molecule type" value="Transcribed_RNA"/>
</dbReference>
<reference evidence="8" key="1">
    <citation type="submission" date="2021-01" db="EMBL/GenBank/DDBJ databases">
        <authorList>
            <person name="Corre E."/>
            <person name="Pelletier E."/>
            <person name="Niang G."/>
            <person name="Scheremetjew M."/>
            <person name="Finn R."/>
            <person name="Kale V."/>
            <person name="Holt S."/>
            <person name="Cochrane G."/>
            <person name="Meng A."/>
            <person name="Brown T."/>
            <person name="Cohen L."/>
        </authorList>
    </citation>
    <scope>NUCLEOTIDE SEQUENCE</scope>
    <source>
        <strain evidence="8">CCAP1064/1</strain>
    </source>
</reference>